<reference evidence="2 3" key="1">
    <citation type="submission" date="2019-11" db="EMBL/GenBank/DDBJ databases">
        <title>The genome sequence of Methylocystis heyeri.</title>
        <authorList>
            <person name="Oshkin I.Y."/>
            <person name="Miroshnikov K."/>
            <person name="Dedysh S.N."/>
        </authorList>
    </citation>
    <scope>NUCLEOTIDE SEQUENCE [LARGE SCALE GENOMIC DNA]</scope>
    <source>
        <strain evidence="2 3">H2</strain>
    </source>
</reference>
<dbReference type="AlphaFoldDB" id="A0A6B8KDK9"/>
<dbReference type="EMBL" id="CP046052">
    <property type="protein sequence ID" value="QGM45779.1"/>
    <property type="molecule type" value="Genomic_DNA"/>
</dbReference>
<gene>
    <name evidence="2" type="ORF">H2LOC_008725</name>
</gene>
<evidence type="ECO:0000259" key="1">
    <source>
        <dbReference type="Pfam" id="PF15579"/>
    </source>
</evidence>
<evidence type="ECO:0000313" key="3">
    <source>
        <dbReference type="Proteomes" id="UP000309061"/>
    </source>
</evidence>
<dbReference type="Pfam" id="PF15579">
    <property type="entry name" value="Imm52"/>
    <property type="match status" value="1"/>
</dbReference>
<feature type="domain" description="Immunity protein 52" evidence="1">
    <location>
        <begin position="50"/>
        <end position="272"/>
    </location>
</feature>
<organism evidence="2 3">
    <name type="scientific">Methylocystis heyeri</name>
    <dbReference type="NCBI Taxonomy" id="391905"/>
    <lineage>
        <taxon>Bacteria</taxon>
        <taxon>Pseudomonadati</taxon>
        <taxon>Pseudomonadota</taxon>
        <taxon>Alphaproteobacteria</taxon>
        <taxon>Hyphomicrobiales</taxon>
        <taxon>Methylocystaceae</taxon>
        <taxon>Methylocystis</taxon>
    </lineage>
</organism>
<dbReference type="KEGG" id="mhey:H2LOC_008725"/>
<sequence>MGLRRGQGRQNCAKVVRPEISKDQSQSRTWGAVVMTHPIGIEIEDESKDFFIGADWEARAETPEALAARFLRMIDSLKEIDPVFSLWTCGTQRPENLEEARDRYAAEIAAGIMRDDWKEPIPEMGYLFGAFTRNTPEARAFDVTCRAGSYVKEVFGNSVTLSTDVEIGSRPDADVVSHRIFRAALLAVVDAWDPVMANATSHPLVEATESDSYFAPAWIQYLCPWLAEKITPPSTVLAERLPNGGLLMSATTETFDVDNPAHMAAARDMAKAMAPLDRLPWPSKG</sequence>
<dbReference type="Proteomes" id="UP000309061">
    <property type="component" value="Chromosome"/>
</dbReference>
<protein>
    <recommendedName>
        <fullName evidence="1">Immunity protein 52 domain-containing protein</fullName>
    </recommendedName>
</protein>
<keyword evidence="3" id="KW-1185">Reference proteome</keyword>
<name>A0A6B8KDK9_9HYPH</name>
<proteinExistence type="predicted"/>
<dbReference type="OrthoDB" id="8442250at2"/>
<evidence type="ECO:0000313" key="2">
    <source>
        <dbReference type="EMBL" id="QGM45779.1"/>
    </source>
</evidence>
<dbReference type="InterPro" id="IPR028969">
    <property type="entry name" value="Imm52"/>
</dbReference>
<accession>A0A6B8KDK9</accession>